<feature type="transmembrane region" description="Helical" evidence="1">
    <location>
        <begin position="147"/>
        <end position="166"/>
    </location>
</feature>
<keyword evidence="1" id="KW-0812">Transmembrane</keyword>
<sequence length="625" mass="68538">MKALAVWCLLGASCNALATFSDNPSHALALRDDHDMPNMPTANVTNLDQPKTGHGSAGDGHGHGHGHLAPLLELDEADILQHHTPDPLSYWEHDTTTTPDDPHSQHPQYGRLMAAHVITMSLAFFAVLPLGIALRSASHRFHPILQLLFYILVFLGWLFSALYSNLTPDLYEHQKHSSMGYFLLVLVVAIAIVDAVAFVRRFVSFMRSTTQPTLAAAFWSFCKDLVAGPSKGTPYGSYSPTNEYSNLAQEPETYDSRDQDHFDDVDLAHSHDQDDDLEKPDSQSRRPNLFRLSYASDLSATPTLREDASFMSPSASPISRTFNPDRSFWGSVGANVVYLAEWALIVLGYTLLLSGGVVYTGICRETYLNGCLAHLIKGSIFFLYGVFTFCRYLGAFAKFGWAWNRVPDAEHGHRKPRVHTAEMTECALIFTYGITNTWLERTGAAPGAPYTTKEIQHISIAVMFWFAGIVGMALESKRVRRLLALSAFSASSSQATVEPATYTGSFNPFPALVVGVTGAAMAAHHQVHALWGNLLVTAAVMRCLTVLPSRPPTEALAAFALACGGLVFIASTEQIVFTSMRHGRDDIMMILNIVVALTCLVFSWCVLVLAVKGWARNRTAAPISV</sequence>
<keyword evidence="2" id="KW-0732">Signal</keyword>
<dbReference type="OrthoDB" id="4005299at2759"/>
<dbReference type="EMBL" id="MU129106">
    <property type="protein sequence ID" value="KAF9506584.1"/>
    <property type="molecule type" value="Genomic_DNA"/>
</dbReference>
<feature type="domain" description="DUF2427" evidence="3">
    <location>
        <begin position="109"/>
        <end position="193"/>
    </location>
</feature>
<feature type="transmembrane region" description="Helical" evidence="1">
    <location>
        <begin position="589"/>
        <end position="611"/>
    </location>
</feature>
<proteinExistence type="predicted"/>
<dbReference type="Pfam" id="PF10348">
    <property type="entry name" value="DUF2427"/>
    <property type="match status" value="1"/>
</dbReference>
<accession>A0A9P6AIS3</accession>
<dbReference type="Pfam" id="PF10355">
    <property type="entry name" value="Ytp1"/>
    <property type="match status" value="1"/>
</dbReference>
<keyword evidence="1" id="KW-0472">Membrane</keyword>
<dbReference type="PANTHER" id="PTHR31685">
    <property type="entry name" value="INTEGRAL MEMBRANE PROTEIN (AFU_ORTHOLOGUE AFUA_6G12730)-RELATED"/>
    <property type="match status" value="1"/>
</dbReference>
<feature type="chain" id="PRO_5040332182" evidence="2">
    <location>
        <begin position="19"/>
        <end position="625"/>
    </location>
</feature>
<evidence type="ECO:0000313" key="6">
    <source>
        <dbReference type="Proteomes" id="UP000886523"/>
    </source>
</evidence>
<feature type="transmembrane region" description="Helical" evidence="1">
    <location>
        <begin position="178"/>
        <end position="199"/>
    </location>
</feature>
<dbReference type="Proteomes" id="UP000886523">
    <property type="component" value="Unassembled WGS sequence"/>
</dbReference>
<dbReference type="AlphaFoldDB" id="A0A9P6AIS3"/>
<dbReference type="InterPro" id="IPR018827">
    <property type="entry name" value="YTP1_C"/>
</dbReference>
<evidence type="ECO:0000313" key="5">
    <source>
        <dbReference type="EMBL" id="KAF9506584.1"/>
    </source>
</evidence>
<feature type="transmembrane region" description="Helical" evidence="1">
    <location>
        <begin position="455"/>
        <end position="474"/>
    </location>
</feature>
<evidence type="ECO:0000256" key="2">
    <source>
        <dbReference type="SAM" id="SignalP"/>
    </source>
</evidence>
<evidence type="ECO:0000259" key="3">
    <source>
        <dbReference type="Pfam" id="PF10348"/>
    </source>
</evidence>
<feature type="transmembrane region" description="Helical" evidence="1">
    <location>
        <begin position="336"/>
        <end position="359"/>
    </location>
</feature>
<protein>
    <submittedName>
        <fullName evidence="5">Uncharacterized protein</fullName>
    </submittedName>
</protein>
<evidence type="ECO:0000256" key="1">
    <source>
        <dbReference type="SAM" id="Phobius"/>
    </source>
</evidence>
<feature type="transmembrane region" description="Helical" evidence="1">
    <location>
        <begin position="555"/>
        <end position="577"/>
    </location>
</feature>
<organism evidence="5 6">
    <name type="scientific">Hydnum rufescens UP504</name>
    <dbReference type="NCBI Taxonomy" id="1448309"/>
    <lineage>
        <taxon>Eukaryota</taxon>
        <taxon>Fungi</taxon>
        <taxon>Dikarya</taxon>
        <taxon>Basidiomycota</taxon>
        <taxon>Agaricomycotina</taxon>
        <taxon>Agaricomycetes</taxon>
        <taxon>Cantharellales</taxon>
        <taxon>Hydnaceae</taxon>
        <taxon>Hydnum</taxon>
    </lineage>
</organism>
<dbReference type="InterPro" id="IPR018825">
    <property type="entry name" value="DUF2427"/>
</dbReference>
<comment type="caution">
    <text evidence="5">The sequence shown here is derived from an EMBL/GenBank/DDBJ whole genome shotgun (WGS) entry which is preliminary data.</text>
</comment>
<feature type="signal peptide" evidence="2">
    <location>
        <begin position="1"/>
        <end position="18"/>
    </location>
</feature>
<name>A0A9P6AIS3_9AGAM</name>
<keyword evidence="6" id="KW-1185">Reference proteome</keyword>
<dbReference type="PANTHER" id="PTHR31685:SF3">
    <property type="entry name" value="INTEGRAL MEMBRANE PROTEIN (AFU_ORTHOLOGUE AFUA_6G12730)"/>
    <property type="match status" value="1"/>
</dbReference>
<keyword evidence="1" id="KW-1133">Transmembrane helix</keyword>
<reference evidence="5" key="1">
    <citation type="journal article" date="2020" name="Nat. Commun.">
        <title>Large-scale genome sequencing of mycorrhizal fungi provides insights into the early evolution of symbiotic traits.</title>
        <authorList>
            <person name="Miyauchi S."/>
            <person name="Kiss E."/>
            <person name="Kuo A."/>
            <person name="Drula E."/>
            <person name="Kohler A."/>
            <person name="Sanchez-Garcia M."/>
            <person name="Morin E."/>
            <person name="Andreopoulos B."/>
            <person name="Barry K.W."/>
            <person name="Bonito G."/>
            <person name="Buee M."/>
            <person name="Carver A."/>
            <person name="Chen C."/>
            <person name="Cichocki N."/>
            <person name="Clum A."/>
            <person name="Culley D."/>
            <person name="Crous P.W."/>
            <person name="Fauchery L."/>
            <person name="Girlanda M."/>
            <person name="Hayes R.D."/>
            <person name="Keri Z."/>
            <person name="LaButti K."/>
            <person name="Lipzen A."/>
            <person name="Lombard V."/>
            <person name="Magnuson J."/>
            <person name="Maillard F."/>
            <person name="Murat C."/>
            <person name="Nolan M."/>
            <person name="Ohm R.A."/>
            <person name="Pangilinan J."/>
            <person name="Pereira M.F."/>
            <person name="Perotto S."/>
            <person name="Peter M."/>
            <person name="Pfister S."/>
            <person name="Riley R."/>
            <person name="Sitrit Y."/>
            <person name="Stielow J.B."/>
            <person name="Szollosi G."/>
            <person name="Zifcakova L."/>
            <person name="Stursova M."/>
            <person name="Spatafora J.W."/>
            <person name="Tedersoo L."/>
            <person name="Vaario L.M."/>
            <person name="Yamada A."/>
            <person name="Yan M."/>
            <person name="Wang P."/>
            <person name="Xu J."/>
            <person name="Bruns T."/>
            <person name="Baldrian P."/>
            <person name="Vilgalys R."/>
            <person name="Dunand C."/>
            <person name="Henrissat B."/>
            <person name="Grigoriev I.V."/>
            <person name="Hibbett D."/>
            <person name="Nagy L.G."/>
            <person name="Martin F.M."/>
        </authorList>
    </citation>
    <scope>NUCLEOTIDE SEQUENCE</scope>
    <source>
        <strain evidence="5">UP504</strain>
    </source>
</reference>
<evidence type="ECO:0000259" key="4">
    <source>
        <dbReference type="Pfam" id="PF10355"/>
    </source>
</evidence>
<feature type="transmembrane region" description="Helical" evidence="1">
    <location>
        <begin position="379"/>
        <end position="397"/>
    </location>
</feature>
<gene>
    <name evidence="5" type="ORF">BS47DRAFT_1378093</name>
</gene>
<feature type="transmembrane region" description="Helical" evidence="1">
    <location>
        <begin position="113"/>
        <end position="135"/>
    </location>
</feature>
<feature type="domain" description="Protein YTP1-like C-terminal" evidence="4">
    <location>
        <begin position="348"/>
        <end position="612"/>
    </location>
</feature>